<accession>A0A1L3MV26</accession>
<sequence length="102" mass="11652">MGTTHIKMSVHDLQTTLQTLQSSIEEFSSYTDTFRTGTRDQLKNFNSDFIEKVDAILDNMNDDINKDLLKDMYAIHTAGKEMLEEMKKADEEASELIRSGQS</sequence>
<keyword evidence="2" id="KW-1185">Reference proteome</keyword>
<dbReference type="OrthoDB" id="2884657at2"/>
<gene>
    <name evidence="1" type="ORF">A9C19_16455</name>
</gene>
<dbReference type="RefSeq" id="WP_083584417.1">
    <property type="nucleotide sequence ID" value="NZ_CP016020.1"/>
</dbReference>
<dbReference type="KEGG" id="bwh:A9C19_16455"/>
<protein>
    <submittedName>
        <fullName evidence="1">Uncharacterized protein</fullName>
    </submittedName>
</protein>
<dbReference type="EMBL" id="CP016020">
    <property type="protein sequence ID" value="APH06205.1"/>
    <property type="molecule type" value="Genomic_DNA"/>
</dbReference>
<dbReference type="STRING" id="1547283.A9C19_16455"/>
<name>A0A1L3MV26_9BACI</name>
<dbReference type="AlphaFoldDB" id="A0A1L3MV26"/>
<reference evidence="1 2" key="1">
    <citation type="journal article" date="2016" name="Sci. Rep.">
        <title>Complete genome sequence and transcriptomic analysis of a novel marine strain Bacillus weihaiensis reveals the mechanism of brown algae degradation.</title>
        <authorList>
            <person name="Zhu Y."/>
            <person name="Chen P."/>
            <person name="Bao Y."/>
            <person name="Men Y."/>
            <person name="Zeng Y."/>
            <person name="Yang J."/>
            <person name="Sun J."/>
            <person name="Sun Y."/>
        </authorList>
    </citation>
    <scope>NUCLEOTIDE SEQUENCE [LARGE SCALE GENOMIC DNA]</scope>
    <source>
        <strain evidence="1 2">Alg07</strain>
    </source>
</reference>
<dbReference type="Proteomes" id="UP000181936">
    <property type="component" value="Chromosome"/>
</dbReference>
<proteinExistence type="predicted"/>
<organism evidence="1 2">
    <name type="scientific">Bacillus weihaiensis</name>
    <dbReference type="NCBI Taxonomy" id="1547283"/>
    <lineage>
        <taxon>Bacteria</taxon>
        <taxon>Bacillati</taxon>
        <taxon>Bacillota</taxon>
        <taxon>Bacilli</taxon>
        <taxon>Bacillales</taxon>
        <taxon>Bacillaceae</taxon>
        <taxon>Bacillus</taxon>
    </lineage>
</organism>
<evidence type="ECO:0000313" key="1">
    <source>
        <dbReference type="EMBL" id="APH06205.1"/>
    </source>
</evidence>
<evidence type="ECO:0000313" key="2">
    <source>
        <dbReference type="Proteomes" id="UP000181936"/>
    </source>
</evidence>